<dbReference type="EMBL" id="JAPNKE010000002">
    <property type="protein sequence ID" value="MCY1008781.1"/>
    <property type="molecule type" value="Genomic_DNA"/>
</dbReference>
<evidence type="ECO:0000256" key="1">
    <source>
        <dbReference type="SAM" id="MobiDB-lite"/>
    </source>
</evidence>
<sequence>MRRPRPSEESRARAARITQALADLLPDEPPPDRPSEATSTGRRAARGGDCPGCGEPLVATAARHGVEFDTCGACGGIWLDAGELEALTSGLDPSPGAGARNEAELRARVPAPASRESDVRYRECPRCREVMNRRNFGTISGVIVDECRHHGLFLDAGELEEVEAFLRAGGRAVGESARARAAARSMPPPPPQLETPRTGREEVVAETAVDLLWNLLFR</sequence>
<comment type="caution">
    <text evidence="3">The sequence shown here is derived from an EMBL/GenBank/DDBJ whole genome shotgun (WGS) entry which is preliminary data.</text>
</comment>
<proteinExistence type="predicted"/>
<gene>
    <name evidence="3" type="ORF">OV079_25130</name>
</gene>
<protein>
    <submittedName>
        <fullName evidence="3">Zf-TFIIB domain-containing protein</fullName>
    </submittedName>
</protein>
<dbReference type="Proteomes" id="UP001150924">
    <property type="component" value="Unassembled WGS sequence"/>
</dbReference>
<organism evidence="3 4">
    <name type="scientific">Nannocystis pusilla</name>
    <dbReference type="NCBI Taxonomy" id="889268"/>
    <lineage>
        <taxon>Bacteria</taxon>
        <taxon>Pseudomonadati</taxon>
        <taxon>Myxococcota</taxon>
        <taxon>Polyangia</taxon>
        <taxon>Nannocystales</taxon>
        <taxon>Nannocystaceae</taxon>
        <taxon>Nannocystis</taxon>
    </lineage>
</organism>
<feature type="domain" description="Transcription factor zinc-finger" evidence="2">
    <location>
        <begin position="49"/>
        <end position="88"/>
    </location>
</feature>
<feature type="region of interest" description="Disordered" evidence="1">
    <location>
        <begin position="180"/>
        <end position="199"/>
    </location>
</feature>
<dbReference type="AlphaFoldDB" id="A0A9X3EZG6"/>
<feature type="region of interest" description="Disordered" evidence="1">
    <location>
        <begin position="21"/>
        <end position="50"/>
    </location>
</feature>
<evidence type="ECO:0000313" key="3">
    <source>
        <dbReference type="EMBL" id="MCY1008781.1"/>
    </source>
</evidence>
<name>A0A9X3EZG6_9BACT</name>
<evidence type="ECO:0000259" key="2">
    <source>
        <dbReference type="Pfam" id="PF13453"/>
    </source>
</evidence>
<dbReference type="InterPro" id="IPR027392">
    <property type="entry name" value="TF_Znf"/>
</dbReference>
<keyword evidence="4" id="KW-1185">Reference proteome</keyword>
<dbReference type="Pfam" id="PF13453">
    <property type="entry name" value="Zn_ribbon_TFIIB"/>
    <property type="match status" value="1"/>
</dbReference>
<dbReference type="RefSeq" id="WP_267771392.1">
    <property type="nucleotide sequence ID" value="NZ_JAPNKE010000002.1"/>
</dbReference>
<accession>A0A9X3EZG6</accession>
<evidence type="ECO:0000313" key="4">
    <source>
        <dbReference type="Proteomes" id="UP001150924"/>
    </source>
</evidence>
<reference evidence="3" key="1">
    <citation type="submission" date="2022-11" db="EMBL/GenBank/DDBJ databases">
        <title>Minimal conservation of predation-associated metabolite biosynthetic gene clusters underscores biosynthetic potential of Myxococcota including descriptions for ten novel species: Archangium lansinium sp. nov., Myxococcus landrumus sp. nov., Nannocystis bai.</title>
        <authorList>
            <person name="Ahearne A."/>
            <person name="Stevens C."/>
            <person name="Phillips K."/>
        </authorList>
    </citation>
    <scope>NUCLEOTIDE SEQUENCE</scope>
    <source>
        <strain evidence="3">Na p29</strain>
    </source>
</reference>